<sequence length="81" mass="9472">MHESKSCLIMILEAQICKEIGAKRETTTPWLQNHHQICQAKIRVVYSPSPIRLAQNHHHHYHHCLNGSKLRKPTKIDRESN</sequence>
<organism evidence="2">
    <name type="scientific">Solanum chacoense</name>
    <name type="common">Chaco potato</name>
    <dbReference type="NCBI Taxonomy" id="4108"/>
    <lineage>
        <taxon>Eukaryota</taxon>
        <taxon>Viridiplantae</taxon>
        <taxon>Streptophyta</taxon>
        <taxon>Embryophyta</taxon>
        <taxon>Tracheophyta</taxon>
        <taxon>Spermatophyta</taxon>
        <taxon>Magnoliopsida</taxon>
        <taxon>eudicotyledons</taxon>
        <taxon>Gunneridae</taxon>
        <taxon>Pentapetalae</taxon>
        <taxon>asterids</taxon>
        <taxon>lamiids</taxon>
        <taxon>Solanales</taxon>
        <taxon>Solanaceae</taxon>
        <taxon>Solanoideae</taxon>
        <taxon>Solaneae</taxon>
        <taxon>Solanum</taxon>
    </lineage>
</organism>
<evidence type="ECO:0000256" key="1">
    <source>
        <dbReference type="SAM" id="MobiDB-lite"/>
    </source>
</evidence>
<feature type="region of interest" description="Disordered" evidence="1">
    <location>
        <begin position="62"/>
        <end position="81"/>
    </location>
</feature>
<name>A0A0V0HZ12_SOLCH</name>
<proteinExistence type="predicted"/>
<accession>A0A0V0HZ12</accession>
<protein>
    <submittedName>
        <fullName evidence="2">Putative ovule protein</fullName>
    </submittedName>
</protein>
<feature type="compositionally biased region" description="Basic residues" evidence="1">
    <location>
        <begin position="62"/>
        <end position="73"/>
    </location>
</feature>
<dbReference type="EMBL" id="GEDG01013105">
    <property type="protein sequence ID" value="JAP25614.1"/>
    <property type="molecule type" value="Transcribed_RNA"/>
</dbReference>
<reference evidence="2" key="1">
    <citation type="submission" date="2015-12" db="EMBL/GenBank/DDBJ databases">
        <title>Gene expression during late stages of embryo sac development: a critical building block for successful pollen-pistil interactions.</title>
        <authorList>
            <person name="Liu Y."/>
            <person name="Joly V."/>
            <person name="Sabar M."/>
            <person name="Matton D.P."/>
        </authorList>
    </citation>
    <scope>NUCLEOTIDE SEQUENCE</scope>
</reference>
<dbReference type="AlphaFoldDB" id="A0A0V0HZ12"/>
<evidence type="ECO:0000313" key="2">
    <source>
        <dbReference type="EMBL" id="JAP25614.1"/>
    </source>
</evidence>